<protein>
    <submittedName>
        <fullName evidence="3">Uncharacterized protein</fullName>
    </submittedName>
</protein>
<evidence type="ECO:0000313" key="4">
    <source>
        <dbReference type="Proteomes" id="UP000016935"/>
    </source>
</evidence>
<proteinExistence type="predicted"/>
<keyword evidence="2" id="KW-0472">Membrane</keyword>
<reference evidence="3 4" key="2">
    <citation type="journal article" date="2013" name="PLoS Genet.">
        <title>Comparative genome structure, secondary metabolite, and effector coding capacity across Cochliobolus pathogens.</title>
        <authorList>
            <person name="Condon B.J."/>
            <person name="Leng Y."/>
            <person name="Wu D."/>
            <person name="Bushley K.E."/>
            <person name="Ohm R.A."/>
            <person name="Otillar R."/>
            <person name="Martin J."/>
            <person name="Schackwitz W."/>
            <person name="Grimwood J."/>
            <person name="MohdZainudin N."/>
            <person name="Xue C."/>
            <person name="Wang R."/>
            <person name="Manning V.A."/>
            <person name="Dhillon B."/>
            <person name="Tu Z.J."/>
            <person name="Steffenson B.J."/>
            <person name="Salamov A."/>
            <person name="Sun H."/>
            <person name="Lowry S."/>
            <person name="LaButti K."/>
            <person name="Han J."/>
            <person name="Copeland A."/>
            <person name="Lindquist E."/>
            <person name="Barry K."/>
            <person name="Schmutz J."/>
            <person name="Baker S.E."/>
            <person name="Ciuffetti L.M."/>
            <person name="Grigoriev I.V."/>
            <person name="Zhong S."/>
            <person name="Turgeon B.G."/>
        </authorList>
    </citation>
    <scope>NUCLEOTIDE SEQUENCE [LARGE SCALE GENOMIC DNA]</scope>
    <source>
        <strain evidence="4">28A</strain>
    </source>
</reference>
<name>R0K2K7_EXST2</name>
<keyword evidence="2" id="KW-0812">Transmembrane</keyword>
<dbReference type="AlphaFoldDB" id="R0K2K7"/>
<evidence type="ECO:0000256" key="1">
    <source>
        <dbReference type="SAM" id="MobiDB-lite"/>
    </source>
</evidence>
<dbReference type="HOGENOM" id="CLU_104690_0_0_1"/>
<sequence length="233" mass="26147">MPPLARPAAVASVDGWRMLFEPRDLFSTVSLLCLFATVLRSIALHIGNRKRSVSRAHTDLEHSTMDQDELMLKQRKDSSQGGQVHLRPAKEASPVGESKKQPSQETQEDSEVHPSSLEQKPNDYLESLKQETRQPSLSPIYPWVAPPQRLPGPYDAPYYPLPLPTIALQKTHETEGQTTPKTTEDEKPEELETIVFSRRVPTSNSTEAGAVREEVVTVSNKGWRRTQWTVNTG</sequence>
<reference evidence="3 4" key="1">
    <citation type="journal article" date="2012" name="PLoS Pathog.">
        <title>Diverse lifestyles and strategies of plant pathogenesis encoded in the genomes of eighteen Dothideomycetes fungi.</title>
        <authorList>
            <person name="Ohm R.A."/>
            <person name="Feau N."/>
            <person name="Henrissat B."/>
            <person name="Schoch C.L."/>
            <person name="Horwitz B.A."/>
            <person name="Barry K.W."/>
            <person name="Condon B.J."/>
            <person name="Copeland A.C."/>
            <person name="Dhillon B."/>
            <person name="Glaser F."/>
            <person name="Hesse C.N."/>
            <person name="Kosti I."/>
            <person name="LaButti K."/>
            <person name="Lindquist E.A."/>
            <person name="Lucas S."/>
            <person name="Salamov A.A."/>
            <person name="Bradshaw R.E."/>
            <person name="Ciuffetti L."/>
            <person name="Hamelin R.C."/>
            <person name="Kema G.H.J."/>
            <person name="Lawrence C."/>
            <person name="Scott J.A."/>
            <person name="Spatafora J.W."/>
            <person name="Turgeon B.G."/>
            <person name="de Wit P.J.G.M."/>
            <person name="Zhong S."/>
            <person name="Goodwin S.B."/>
            <person name="Grigoriev I.V."/>
        </authorList>
    </citation>
    <scope>NUCLEOTIDE SEQUENCE [LARGE SCALE GENOMIC DNA]</scope>
    <source>
        <strain evidence="4">28A</strain>
    </source>
</reference>
<dbReference type="eggNOG" id="ENOG502TGB0">
    <property type="taxonomic scope" value="Eukaryota"/>
</dbReference>
<accession>R0K2K7</accession>
<dbReference type="EMBL" id="KB908592">
    <property type="protein sequence ID" value="EOA87373.1"/>
    <property type="molecule type" value="Genomic_DNA"/>
</dbReference>
<feature type="transmembrane region" description="Helical" evidence="2">
    <location>
        <begin position="25"/>
        <end position="46"/>
    </location>
</feature>
<dbReference type="OrthoDB" id="3942886at2759"/>
<organism evidence="3 4">
    <name type="scientific">Exserohilum turcicum (strain 28A)</name>
    <name type="common">Northern leaf blight fungus</name>
    <name type="synonym">Setosphaeria turcica</name>
    <dbReference type="NCBI Taxonomy" id="671987"/>
    <lineage>
        <taxon>Eukaryota</taxon>
        <taxon>Fungi</taxon>
        <taxon>Dikarya</taxon>
        <taxon>Ascomycota</taxon>
        <taxon>Pezizomycotina</taxon>
        <taxon>Dothideomycetes</taxon>
        <taxon>Pleosporomycetidae</taxon>
        <taxon>Pleosporales</taxon>
        <taxon>Pleosporineae</taxon>
        <taxon>Pleosporaceae</taxon>
        <taxon>Exserohilum</taxon>
    </lineage>
</organism>
<dbReference type="RefSeq" id="XP_008024964.1">
    <property type="nucleotide sequence ID" value="XM_008026773.1"/>
</dbReference>
<keyword evidence="4" id="KW-1185">Reference proteome</keyword>
<feature type="region of interest" description="Disordered" evidence="1">
    <location>
        <begin position="75"/>
        <end position="119"/>
    </location>
</feature>
<gene>
    <name evidence="3" type="ORF">SETTUDRAFT_19897</name>
</gene>
<evidence type="ECO:0000313" key="3">
    <source>
        <dbReference type="EMBL" id="EOA87373.1"/>
    </source>
</evidence>
<keyword evidence="2" id="KW-1133">Transmembrane helix</keyword>
<evidence type="ECO:0000256" key="2">
    <source>
        <dbReference type="SAM" id="Phobius"/>
    </source>
</evidence>
<dbReference type="Proteomes" id="UP000016935">
    <property type="component" value="Unassembled WGS sequence"/>
</dbReference>
<dbReference type="GeneID" id="19402251"/>